<protein>
    <submittedName>
        <fullName evidence="8">ABC transporter ATP-binding protein</fullName>
    </submittedName>
</protein>
<feature type="region of interest" description="Disordered" evidence="6">
    <location>
        <begin position="1"/>
        <end position="24"/>
    </location>
</feature>
<dbReference type="EMBL" id="SMLL01000005">
    <property type="protein sequence ID" value="TFY98560.1"/>
    <property type="molecule type" value="Genomic_DNA"/>
</dbReference>
<dbReference type="Gene3D" id="3.40.50.300">
    <property type="entry name" value="P-loop containing nucleotide triphosphate hydrolases"/>
    <property type="match status" value="1"/>
</dbReference>
<dbReference type="OrthoDB" id="8683598at2"/>
<dbReference type="SUPFAM" id="SSF52540">
    <property type="entry name" value="P-loop containing nucleoside triphosphate hydrolases"/>
    <property type="match status" value="1"/>
</dbReference>
<dbReference type="PANTHER" id="PTHR42788">
    <property type="entry name" value="TAURINE IMPORT ATP-BINDING PROTEIN-RELATED"/>
    <property type="match status" value="1"/>
</dbReference>
<dbReference type="GO" id="GO:0005524">
    <property type="term" value="F:ATP binding"/>
    <property type="evidence" value="ECO:0007669"/>
    <property type="project" value="UniProtKB-KW"/>
</dbReference>
<feature type="domain" description="ABC transporter" evidence="7">
    <location>
        <begin position="27"/>
        <end position="261"/>
    </location>
</feature>
<comment type="similarity">
    <text evidence="1">Belongs to the ABC transporter superfamily.</text>
</comment>
<keyword evidence="3" id="KW-0472">Membrane</keyword>
<evidence type="ECO:0000256" key="3">
    <source>
        <dbReference type="ARBA" id="ARBA00022475"/>
    </source>
</evidence>
<dbReference type="Pfam" id="PF00005">
    <property type="entry name" value="ABC_tran"/>
    <property type="match status" value="1"/>
</dbReference>
<dbReference type="AlphaFoldDB" id="A0A4Z0BIG2"/>
<proteinExistence type="inferred from homology"/>
<dbReference type="SMART" id="SM00382">
    <property type="entry name" value="AAA"/>
    <property type="match status" value="1"/>
</dbReference>
<evidence type="ECO:0000259" key="7">
    <source>
        <dbReference type="PROSITE" id="PS50893"/>
    </source>
</evidence>
<dbReference type="InterPro" id="IPR017871">
    <property type="entry name" value="ABC_transporter-like_CS"/>
</dbReference>
<gene>
    <name evidence="8" type="ORF">EZ242_13555</name>
</gene>
<keyword evidence="5 8" id="KW-0067">ATP-binding</keyword>
<keyword evidence="2" id="KW-0813">Transport</keyword>
<dbReference type="PROSITE" id="PS00211">
    <property type="entry name" value="ABC_TRANSPORTER_1"/>
    <property type="match status" value="1"/>
</dbReference>
<dbReference type="Proteomes" id="UP000297564">
    <property type="component" value="Unassembled WGS sequence"/>
</dbReference>
<keyword evidence="3" id="KW-1003">Cell membrane</keyword>
<evidence type="ECO:0000313" key="8">
    <source>
        <dbReference type="EMBL" id="TFY98560.1"/>
    </source>
</evidence>
<dbReference type="InterPro" id="IPR050166">
    <property type="entry name" value="ABC_transporter_ATP-bind"/>
</dbReference>
<evidence type="ECO:0000256" key="6">
    <source>
        <dbReference type="SAM" id="MobiDB-lite"/>
    </source>
</evidence>
<keyword evidence="4" id="KW-0547">Nucleotide-binding</keyword>
<evidence type="ECO:0000256" key="4">
    <source>
        <dbReference type="ARBA" id="ARBA00022741"/>
    </source>
</evidence>
<evidence type="ECO:0000256" key="5">
    <source>
        <dbReference type="ARBA" id="ARBA00022840"/>
    </source>
</evidence>
<dbReference type="PANTHER" id="PTHR42788:SF13">
    <property type="entry name" value="ALIPHATIC SULFONATES IMPORT ATP-BINDING PROTEIN SSUB"/>
    <property type="match status" value="1"/>
</dbReference>
<evidence type="ECO:0000256" key="2">
    <source>
        <dbReference type="ARBA" id="ARBA00022448"/>
    </source>
</evidence>
<accession>A0A4Z0BIG2</accession>
<evidence type="ECO:0000256" key="1">
    <source>
        <dbReference type="ARBA" id="ARBA00005417"/>
    </source>
</evidence>
<organism evidence="8 9">
    <name type="scientific">Ramlibacter rhizophilus</name>
    <dbReference type="NCBI Taxonomy" id="1781167"/>
    <lineage>
        <taxon>Bacteria</taxon>
        <taxon>Pseudomonadati</taxon>
        <taxon>Pseudomonadota</taxon>
        <taxon>Betaproteobacteria</taxon>
        <taxon>Burkholderiales</taxon>
        <taxon>Comamonadaceae</taxon>
        <taxon>Ramlibacter</taxon>
    </lineage>
</organism>
<evidence type="ECO:0000313" key="9">
    <source>
        <dbReference type="Proteomes" id="UP000297564"/>
    </source>
</evidence>
<dbReference type="InterPro" id="IPR027417">
    <property type="entry name" value="P-loop_NTPase"/>
</dbReference>
<dbReference type="InterPro" id="IPR003439">
    <property type="entry name" value="ABC_transporter-like_ATP-bd"/>
</dbReference>
<dbReference type="GO" id="GO:0016887">
    <property type="term" value="F:ATP hydrolysis activity"/>
    <property type="evidence" value="ECO:0007669"/>
    <property type="project" value="InterPro"/>
</dbReference>
<name>A0A4Z0BIG2_9BURK</name>
<reference evidence="8 9" key="1">
    <citation type="submission" date="2019-03" db="EMBL/GenBank/DDBJ databases">
        <title>Ramlibacter rhizophilus CCTCC AB2015357, whole genome shotgun sequence.</title>
        <authorList>
            <person name="Zhang X."/>
            <person name="Feng G."/>
            <person name="Zhu H."/>
        </authorList>
    </citation>
    <scope>NUCLEOTIDE SEQUENCE [LARGE SCALE GENOMIC DNA]</scope>
    <source>
        <strain evidence="8 9">CCTCC AB2015357</strain>
    </source>
</reference>
<dbReference type="PROSITE" id="PS50893">
    <property type="entry name" value="ABC_TRANSPORTER_2"/>
    <property type="match status" value="1"/>
</dbReference>
<dbReference type="CDD" id="cd03293">
    <property type="entry name" value="ABC_NrtD_SsuB_transporters"/>
    <property type="match status" value="1"/>
</dbReference>
<comment type="caution">
    <text evidence="8">The sequence shown here is derived from an EMBL/GenBank/DDBJ whole genome shotgun (WGS) entry which is preliminary data.</text>
</comment>
<dbReference type="InterPro" id="IPR003593">
    <property type="entry name" value="AAA+_ATPase"/>
</dbReference>
<keyword evidence="9" id="KW-1185">Reference proteome</keyword>
<sequence length="286" mass="31940">MHGALRRSRAATGDTMQQHPTHPLPKIAFEGVTKLYESPSGRTEPTLALAELDLRIAPEEIVSIVGPTGCGKSTALNLLAGFEQASGGVVRIDGEPVTSPGPNRGIVFQQPSLFPWMNVLENVVLGARCRGVRRDDYEPRAFNLLEEVGLKGFERHYPYQLSGGMQQRVQIARALLNQPDILLMDEPFGALDYQTRLLMQKLLLRLWQHFRPTILFITHDVGEAVFLSDRVIAMSRRPGRVKREVRVAAPKPRDYEFLGSSEFTRLEHELVLAVQSEVEGDEALAH</sequence>